<gene>
    <name evidence="3" type="ORF">SAMN05660197_1603</name>
</gene>
<dbReference type="PANTHER" id="PTHR43388">
    <property type="entry name" value="HYDROGENASE MATURATION FACTOR HOXX"/>
    <property type="match status" value="1"/>
</dbReference>
<dbReference type="EMBL" id="FWWZ01000001">
    <property type="protein sequence ID" value="SMC09781.1"/>
    <property type="molecule type" value="Genomic_DNA"/>
</dbReference>
<dbReference type="Pfam" id="PF00378">
    <property type="entry name" value="ECH_1"/>
    <property type="match status" value="1"/>
</dbReference>
<protein>
    <submittedName>
        <fullName evidence="3">Methionyl-tRNA formyltransferase</fullName>
    </submittedName>
</protein>
<accession>A0A1W1WTZ5</accession>
<organism evidence="3 4">
    <name type="scientific">Nitratiruptor tergarcus DSM 16512</name>
    <dbReference type="NCBI Taxonomy" id="1069081"/>
    <lineage>
        <taxon>Bacteria</taxon>
        <taxon>Pseudomonadati</taxon>
        <taxon>Campylobacterota</taxon>
        <taxon>Epsilonproteobacteria</taxon>
        <taxon>Nautiliales</taxon>
        <taxon>Nitratiruptoraceae</taxon>
        <taxon>Nitratiruptor</taxon>
    </lineage>
</organism>
<dbReference type="CDD" id="cd08650">
    <property type="entry name" value="FMT_core_HypX_N"/>
    <property type="match status" value="1"/>
</dbReference>
<reference evidence="4" key="1">
    <citation type="submission" date="2017-04" db="EMBL/GenBank/DDBJ databases">
        <authorList>
            <person name="Varghese N."/>
            <person name="Submissions S."/>
        </authorList>
    </citation>
    <scope>NUCLEOTIDE SEQUENCE [LARGE SCALE GENOMIC DNA]</scope>
    <source>
        <strain evidence="4">DSM 16512</strain>
    </source>
</reference>
<dbReference type="CDD" id="cd08701">
    <property type="entry name" value="FMT_C_HypX"/>
    <property type="match status" value="1"/>
</dbReference>
<evidence type="ECO:0000313" key="4">
    <source>
        <dbReference type="Proteomes" id="UP000192602"/>
    </source>
</evidence>
<dbReference type="Proteomes" id="UP000192602">
    <property type="component" value="Unassembled WGS sequence"/>
</dbReference>
<feature type="domain" description="Formyl transferase C-terminal" evidence="2">
    <location>
        <begin position="168"/>
        <end position="253"/>
    </location>
</feature>
<dbReference type="InterPro" id="IPR005793">
    <property type="entry name" value="Formyl_trans_C"/>
</dbReference>
<evidence type="ECO:0000313" key="3">
    <source>
        <dbReference type="EMBL" id="SMC09781.1"/>
    </source>
</evidence>
<dbReference type="InterPro" id="IPR036477">
    <property type="entry name" value="Formyl_transf_N_sf"/>
</dbReference>
<sequence length="559" mass="63773">MLKVLLLCNTFNSLTQKIFCHLKEHGIDVSVEYAINEEKMIEGADLFAPDLILATYLTKKIPKEIFTIYPTFIIHPGPFGDRGAYALDNAILNNMKEWGVSILEADDEFDAGAVWGHRNFSLPEHATKGYLYRTVVSDLAIELVDELIEKLKCGKKPLTNPKKPLHPKVTQSVRAIDWNKDCSETVIRKINASDNYPGVRDRFFDMDVYFFGALKEQTGLEKKEAKPKEILAKRDGAVLIKTIDGAVWIQQMTEITNGIRQIKLPSTYVLKDRLKGIKEKRISLYVDPDLPTFKEITFYKKQNVGFLAFDFYNGAMSSQQCIRLKYAIKTLRDEVDVLVLMGGEQFFSNGIHLTILEDSKKQGEDGWSNINAMNNLIKTILFSDDILTITAFRANAGAGGVFLGIAGDIVFAKSGVVLNPHYKTIGLSGSEYHTYTLPRRVGNEIAQKLLDEALPINAQEAKSIGLIDEVFKDFQEVESYALQLAQDEERFYELLDQKRDRLEQDEEYIQECVENELEKMYPQFWDPKSDFHKLRHNFVYKICPTKTPLRIAKHRRVNA</sequence>
<dbReference type="SUPFAM" id="SSF53328">
    <property type="entry name" value="Formyltransferase"/>
    <property type="match status" value="1"/>
</dbReference>
<dbReference type="Gene3D" id="3.40.50.12230">
    <property type="match status" value="1"/>
</dbReference>
<dbReference type="GO" id="GO:0016740">
    <property type="term" value="F:transferase activity"/>
    <property type="evidence" value="ECO:0007669"/>
    <property type="project" value="UniProtKB-KW"/>
</dbReference>
<dbReference type="STRING" id="1069081.SAMN05660197_1603"/>
<evidence type="ECO:0000256" key="1">
    <source>
        <dbReference type="SAM" id="Coils"/>
    </source>
</evidence>
<proteinExistence type="predicted"/>
<evidence type="ECO:0000259" key="2">
    <source>
        <dbReference type="Pfam" id="PF02911"/>
    </source>
</evidence>
<dbReference type="SUPFAM" id="SSF50486">
    <property type="entry name" value="FMT C-terminal domain-like"/>
    <property type="match status" value="1"/>
</dbReference>
<keyword evidence="4" id="KW-1185">Reference proteome</keyword>
<dbReference type="OrthoDB" id="580992at2"/>
<dbReference type="AlphaFoldDB" id="A0A1W1WTZ5"/>
<dbReference type="PANTHER" id="PTHR43388:SF1">
    <property type="entry name" value="HYDROGENASE MATURATION FACTOR HOXX"/>
    <property type="match status" value="1"/>
</dbReference>
<feature type="coiled-coil region" evidence="1">
    <location>
        <begin position="485"/>
        <end position="515"/>
    </location>
</feature>
<dbReference type="InterPro" id="IPR001753">
    <property type="entry name" value="Enoyl-CoA_hydra/iso"/>
</dbReference>
<name>A0A1W1WTZ5_9BACT</name>
<keyword evidence="1" id="KW-0175">Coiled coil</keyword>
<keyword evidence="3" id="KW-0808">Transferase</keyword>
<dbReference type="CDD" id="cd06558">
    <property type="entry name" value="crotonase-like"/>
    <property type="match status" value="1"/>
</dbReference>
<dbReference type="SUPFAM" id="SSF52096">
    <property type="entry name" value="ClpP/crotonase"/>
    <property type="match status" value="1"/>
</dbReference>
<dbReference type="Pfam" id="PF02911">
    <property type="entry name" value="Formyl_trans_C"/>
    <property type="match status" value="1"/>
</dbReference>
<dbReference type="InterPro" id="IPR011034">
    <property type="entry name" value="Formyl_transferase-like_C_sf"/>
</dbReference>
<dbReference type="Gene3D" id="3.90.226.10">
    <property type="entry name" value="2-enoyl-CoA Hydratase, Chain A, domain 1"/>
    <property type="match status" value="1"/>
</dbReference>
<dbReference type="InterPro" id="IPR029045">
    <property type="entry name" value="ClpP/crotonase-like_dom_sf"/>
</dbReference>
<dbReference type="RefSeq" id="WP_084276021.1">
    <property type="nucleotide sequence ID" value="NZ_AP026671.1"/>
</dbReference>
<dbReference type="InterPro" id="IPR047180">
    <property type="entry name" value="HoxX-like"/>
</dbReference>